<evidence type="ECO:0000259" key="6">
    <source>
        <dbReference type="Pfam" id="PF17657"/>
    </source>
</evidence>
<name>A0A1V0S985_9VIRU</name>
<evidence type="ECO:0000256" key="4">
    <source>
        <dbReference type="ARBA" id="ARBA00022932"/>
    </source>
</evidence>
<feature type="domain" description="Bacterial DNA polymerase III alpha subunit NTPase" evidence="5">
    <location>
        <begin position="21"/>
        <end position="243"/>
    </location>
</feature>
<organism evidence="7">
    <name type="scientific">Catovirus CTV1</name>
    <dbReference type="NCBI Taxonomy" id="1977631"/>
    <lineage>
        <taxon>Viruses</taxon>
        <taxon>Varidnaviria</taxon>
        <taxon>Bamfordvirae</taxon>
        <taxon>Nucleocytoviricota</taxon>
        <taxon>Megaviricetes</taxon>
        <taxon>Imitervirales</taxon>
        <taxon>Mimiviridae</taxon>
        <taxon>Klosneuvirinae</taxon>
        <taxon>Catovirus</taxon>
    </lineage>
</organism>
<protein>
    <submittedName>
        <fullName evidence="7">DNA polymerase III alpha subunit</fullName>
    </submittedName>
</protein>
<dbReference type="PANTHER" id="PTHR32294">
    <property type="entry name" value="DNA POLYMERASE III SUBUNIT ALPHA"/>
    <property type="match status" value="1"/>
</dbReference>
<evidence type="ECO:0000313" key="7">
    <source>
        <dbReference type="EMBL" id="ARF08270.1"/>
    </source>
</evidence>
<evidence type="ECO:0000256" key="2">
    <source>
        <dbReference type="ARBA" id="ARBA00022695"/>
    </source>
</evidence>
<dbReference type="Pfam" id="PF07733">
    <property type="entry name" value="DNA_pol3_alpha"/>
    <property type="match status" value="1"/>
</dbReference>
<dbReference type="InterPro" id="IPR004805">
    <property type="entry name" value="DnaE2/DnaE/PolC"/>
</dbReference>
<dbReference type="GO" id="GO:0008408">
    <property type="term" value="F:3'-5' exonuclease activity"/>
    <property type="evidence" value="ECO:0007669"/>
    <property type="project" value="InterPro"/>
</dbReference>
<dbReference type="InterPro" id="IPR011708">
    <property type="entry name" value="DNA_pol3_alpha_NTPase_dom"/>
</dbReference>
<dbReference type="GO" id="GO:0006260">
    <property type="term" value="P:DNA replication"/>
    <property type="evidence" value="ECO:0007669"/>
    <property type="project" value="UniProtKB-KW"/>
</dbReference>
<accession>A0A1V0S985</accession>
<evidence type="ECO:0000259" key="5">
    <source>
        <dbReference type="Pfam" id="PF07733"/>
    </source>
</evidence>
<evidence type="ECO:0000256" key="1">
    <source>
        <dbReference type="ARBA" id="ARBA00022679"/>
    </source>
</evidence>
<proteinExistence type="predicted"/>
<sequence length="607" mass="70437">MNKLLSDSIFSHNDSIEIEKNFKRKCPKEKIYVKRMKEELELIISKNLARHVLRVCEILNLLENVPHIIRGSYGSSLICYLLGITNIDPIKENISFSRFLNIYKTKLPDFDIDIPHIKHDLAFRKISKKWGNKVARISNHVTYGEKEATRKAIKEMGFNKIVPKTKCNSNFFKDEDKKKELIKKIASIKNTFKCYSLHCGGIIFFDQDIPKELIVNNKNKDIQQIKYNKDDVDKKGIFKIDILSNRGLTQLFDISNMPIENYPNGDHKVVELLCSGKNIGLTFGESPLVKKLLCFTKPKNINDLAKCLAIIRPMASGDNINNKKIKKTDVTDEIDFDNLLSSSIIFDDDAIQYIQKIIGCTEEIADKYRRSFGKSDWKEINKFCWILKNKKNISSQDCDKIKQKLLNLRKYSFCKSHAFSYAKLVWALAYQKVYNPALFWLSTLNNCDSMYRSWVYFREAKNVGLILTLGKKPWVLNNNTLISSSSIEYDGKLSMRDQIKQYGYWINDNFLDGCSVNVTNANISKVKFVGLIATGRITRKYKDNKCTYHTYITIGYANCRYIDIIIDSFVFFWNYDIIKGEGIFKELDKESRYGVIHTNIHKLEKLN</sequence>
<keyword evidence="3" id="KW-0235">DNA replication</keyword>
<dbReference type="GO" id="GO:0003887">
    <property type="term" value="F:DNA-directed DNA polymerase activity"/>
    <property type="evidence" value="ECO:0007669"/>
    <property type="project" value="UniProtKB-KW"/>
</dbReference>
<gene>
    <name evidence="7" type="ORF">Catovirus_1_320</name>
</gene>
<feature type="domain" description="DNA polymerase III alpha subunit finger" evidence="6">
    <location>
        <begin position="257"/>
        <end position="382"/>
    </location>
</feature>
<dbReference type="InterPro" id="IPR040982">
    <property type="entry name" value="DNA_pol3_finger"/>
</dbReference>
<dbReference type="Pfam" id="PF17657">
    <property type="entry name" value="DNA_pol3_finger"/>
    <property type="match status" value="1"/>
</dbReference>
<dbReference type="EMBL" id="KY684083">
    <property type="protein sequence ID" value="ARF08270.1"/>
    <property type="molecule type" value="Genomic_DNA"/>
</dbReference>
<keyword evidence="4" id="KW-0239">DNA-directed DNA polymerase</keyword>
<evidence type="ECO:0000256" key="3">
    <source>
        <dbReference type="ARBA" id="ARBA00022705"/>
    </source>
</evidence>
<reference evidence="7" key="1">
    <citation type="journal article" date="2017" name="Science">
        <title>Giant viruses with an expanded complement of translation system components.</title>
        <authorList>
            <person name="Schulz F."/>
            <person name="Yutin N."/>
            <person name="Ivanova N.N."/>
            <person name="Ortega D.R."/>
            <person name="Lee T.K."/>
            <person name="Vierheilig J."/>
            <person name="Daims H."/>
            <person name="Horn M."/>
            <person name="Wagner M."/>
            <person name="Jensen G.J."/>
            <person name="Kyrpides N.C."/>
            <person name="Koonin E.V."/>
            <person name="Woyke T."/>
        </authorList>
    </citation>
    <scope>NUCLEOTIDE SEQUENCE</scope>
    <source>
        <strain evidence="7">CTV1</strain>
    </source>
</reference>
<keyword evidence="2" id="KW-0548">Nucleotidyltransferase</keyword>
<keyword evidence="1" id="KW-0808">Transferase</keyword>